<dbReference type="PANTHER" id="PTHR33286:SF16">
    <property type="entry name" value="BIFUNCTIONAL INHIBITOR_PLANT LIPID TRANSFER PROTEIN_SEED STORAGE HELICAL DOMAIN-CONTAINING PROTEIN"/>
    <property type="match status" value="1"/>
</dbReference>
<comment type="caution">
    <text evidence="1">The sequence shown here is derived from an EMBL/GenBank/DDBJ whole genome shotgun (WGS) entry which is preliminary data.</text>
</comment>
<name>A0AAV5C971_ELECO</name>
<dbReference type="EMBL" id="BQKI01000005">
    <property type="protein sequence ID" value="GJM94833.1"/>
    <property type="molecule type" value="Genomic_DNA"/>
</dbReference>
<dbReference type="SUPFAM" id="SSF53098">
    <property type="entry name" value="Ribonuclease H-like"/>
    <property type="match status" value="1"/>
</dbReference>
<organism evidence="1 2">
    <name type="scientific">Eleusine coracana subsp. coracana</name>
    <dbReference type="NCBI Taxonomy" id="191504"/>
    <lineage>
        <taxon>Eukaryota</taxon>
        <taxon>Viridiplantae</taxon>
        <taxon>Streptophyta</taxon>
        <taxon>Embryophyta</taxon>
        <taxon>Tracheophyta</taxon>
        <taxon>Spermatophyta</taxon>
        <taxon>Magnoliopsida</taxon>
        <taxon>Liliopsida</taxon>
        <taxon>Poales</taxon>
        <taxon>Poaceae</taxon>
        <taxon>PACMAD clade</taxon>
        <taxon>Chloridoideae</taxon>
        <taxon>Cynodonteae</taxon>
        <taxon>Eleusininae</taxon>
        <taxon>Eleusine</taxon>
    </lineage>
</organism>
<protein>
    <submittedName>
        <fullName evidence="1">Uncharacterized protein</fullName>
    </submittedName>
</protein>
<evidence type="ECO:0000313" key="1">
    <source>
        <dbReference type="EMBL" id="GJM94833.1"/>
    </source>
</evidence>
<keyword evidence="2" id="KW-1185">Reference proteome</keyword>
<reference evidence="1" key="1">
    <citation type="journal article" date="2018" name="DNA Res.">
        <title>Multiple hybrid de novo genome assembly of finger millet, an orphan allotetraploid crop.</title>
        <authorList>
            <person name="Hatakeyama M."/>
            <person name="Aluri S."/>
            <person name="Balachadran M.T."/>
            <person name="Sivarajan S.R."/>
            <person name="Patrignani A."/>
            <person name="Gruter S."/>
            <person name="Poveda L."/>
            <person name="Shimizu-Inatsugi R."/>
            <person name="Baeten J."/>
            <person name="Francoijs K.J."/>
            <person name="Nataraja K.N."/>
            <person name="Reddy Y.A.N."/>
            <person name="Phadnis S."/>
            <person name="Ravikumar R.L."/>
            <person name="Schlapbach R."/>
            <person name="Sreeman S.M."/>
            <person name="Shimizu K.K."/>
        </authorList>
    </citation>
    <scope>NUCLEOTIDE SEQUENCE</scope>
</reference>
<gene>
    <name evidence="1" type="primary">ga11512</name>
    <name evidence="1" type="ORF">PR202_ga11512</name>
</gene>
<accession>A0AAV5C971</accession>
<proteinExistence type="predicted"/>
<evidence type="ECO:0000313" key="2">
    <source>
        <dbReference type="Proteomes" id="UP001054889"/>
    </source>
</evidence>
<dbReference type="Proteomes" id="UP001054889">
    <property type="component" value="Unassembled WGS sequence"/>
</dbReference>
<dbReference type="PANTHER" id="PTHR33286">
    <property type="entry name" value="BIFUNCTIONAL INHIBITOR/LIPID-TRANSFER PROTEIN/SEED STORAGE 2S ALBUMIN SUPERFAMILY PROTEIN"/>
    <property type="match status" value="1"/>
</dbReference>
<sequence length="222" mass="25460">MEGSTCESVFCDGTSPAVVDTRFAFVIVMLKRFLHLKDALERMVISDKWAAYKEDDQEKVGFVRAKILDEAWWDNVKYIVDFTEPIYSMLRTADTNKPCLHLIYETWDSMIEKVKVVVYRNEGKGIYEESNFDESVQDMKDDIMHSCRFYIEKNLGTWDPPNHSLCCQNIRKADVAQICAEFTEADKEKIALHKWVKAARICGNALAVGSNCAGYQVPPLHV</sequence>
<dbReference type="InterPro" id="IPR012337">
    <property type="entry name" value="RNaseH-like_sf"/>
</dbReference>
<dbReference type="AlphaFoldDB" id="A0AAV5C971"/>
<reference evidence="1" key="2">
    <citation type="submission" date="2021-12" db="EMBL/GenBank/DDBJ databases">
        <title>Resequencing data analysis of finger millet.</title>
        <authorList>
            <person name="Hatakeyama M."/>
            <person name="Aluri S."/>
            <person name="Balachadran M.T."/>
            <person name="Sivarajan S.R."/>
            <person name="Poveda L."/>
            <person name="Shimizu-Inatsugi R."/>
            <person name="Schlapbach R."/>
            <person name="Sreeman S.M."/>
            <person name="Shimizu K.K."/>
        </authorList>
    </citation>
    <scope>NUCLEOTIDE SEQUENCE</scope>
</reference>